<feature type="compositionally biased region" description="Acidic residues" evidence="1">
    <location>
        <begin position="232"/>
        <end position="246"/>
    </location>
</feature>
<dbReference type="OrthoDB" id="2690684at2759"/>
<accession>A0A0C3NX30</accession>
<dbReference type="EMBL" id="KN831967">
    <property type="protein sequence ID" value="KIO05425.1"/>
    <property type="molecule type" value="Genomic_DNA"/>
</dbReference>
<feature type="domain" description="Chromo" evidence="2">
    <location>
        <begin position="93"/>
        <end position="135"/>
    </location>
</feature>
<dbReference type="HOGENOM" id="CLU_005432_0_0_1"/>
<name>A0A0C3NX30_PISTI</name>
<protein>
    <recommendedName>
        <fullName evidence="2">Chromo domain-containing protein</fullName>
    </recommendedName>
</protein>
<dbReference type="Gene3D" id="2.40.50.40">
    <property type="match status" value="1"/>
</dbReference>
<feature type="compositionally biased region" description="Polar residues" evidence="1">
    <location>
        <begin position="390"/>
        <end position="401"/>
    </location>
</feature>
<dbReference type="Proteomes" id="UP000054217">
    <property type="component" value="Unassembled WGS sequence"/>
</dbReference>
<evidence type="ECO:0000313" key="3">
    <source>
        <dbReference type="EMBL" id="KIO05425.1"/>
    </source>
</evidence>
<dbReference type="SUPFAM" id="SSF54160">
    <property type="entry name" value="Chromo domain-like"/>
    <property type="match status" value="1"/>
</dbReference>
<dbReference type="CDD" id="cd00024">
    <property type="entry name" value="CD_CSD"/>
    <property type="match status" value="1"/>
</dbReference>
<feature type="region of interest" description="Disordered" evidence="1">
    <location>
        <begin position="38"/>
        <end position="59"/>
    </location>
</feature>
<dbReference type="GO" id="GO:0006338">
    <property type="term" value="P:chromatin remodeling"/>
    <property type="evidence" value="ECO:0007669"/>
    <property type="project" value="UniProtKB-ARBA"/>
</dbReference>
<proteinExistence type="predicted"/>
<dbReference type="InterPro" id="IPR016197">
    <property type="entry name" value="Chromo-like_dom_sf"/>
</dbReference>
<gene>
    <name evidence="3" type="ORF">M404DRAFT_948849</name>
</gene>
<dbReference type="PROSITE" id="PS50013">
    <property type="entry name" value="CHROMO_2"/>
    <property type="match status" value="1"/>
</dbReference>
<feature type="region of interest" description="Disordered" evidence="1">
    <location>
        <begin position="390"/>
        <end position="409"/>
    </location>
</feature>
<dbReference type="Pfam" id="PF00385">
    <property type="entry name" value="Chromo"/>
    <property type="match status" value="1"/>
</dbReference>
<feature type="compositionally biased region" description="Polar residues" evidence="1">
    <location>
        <begin position="38"/>
        <end position="57"/>
    </location>
</feature>
<evidence type="ECO:0000313" key="4">
    <source>
        <dbReference type="Proteomes" id="UP000054217"/>
    </source>
</evidence>
<feature type="region of interest" description="Disordered" evidence="1">
    <location>
        <begin position="227"/>
        <end position="246"/>
    </location>
</feature>
<dbReference type="InterPro" id="IPR000953">
    <property type="entry name" value="Chromo/chromo_shadow_dom"/>
</dbReference>
<reference evidence="3 4" key="1">
    <citation type="submission" date="2014-04" db="EMBL/GenBank/DDBJ databases">
        <authorList>
            <consortium name="DOE Joint Genome Institute"/>
            <person name="Kuo A."/>
            <person name="Kohler A."/>
            <person name="Costa M.D."/>
            <person name="Nagy L.G."/>
            <person name="Floudas D."/>
            <person name="Copeland A."/>
            <person name="Barry K.W."/>
            <person name="Cichocki N."/>
            <person name="Veneault-Fourrey C."/>
            <person name="LaButti K."/>
            <person name="Lindquist E.A."/>
            <person name="Lipzen A."/>
            <person name="Lundell T."/>
            <person name="Morin E."/>
            <person name="Murat C."/>
            <person name="Sun H."/>
            <person name="Tunlid A."/>
            <person name="Henrissat B."/>
            <person name="Grigoriev I.V."/>
            <person name="Hibbett D.S."/>
            <person name="Martin F."/>
            <person name="Nordberg H.P."/>
            <person name="Cantor M.N."/>
            <person name="Hua S.X."/>
        </authorList>
    </citation>
    <scope>NUCLEOTIDE SEQUENCE [LARGE SCALE GENOMIC DNA]</scope>
    <source>
        <strain evidence="3 4">Marx 270</strain>
    </source>
</reference>
<evidence type="ECO:0000256" key="1">
    <source>
        <dbReference type="SAM" id="MobiDB-lite"/>
    </source>
</evidence>
<dbReference type="STRING" id="870435.A0A0C3NX30"/>
<keyword evidence="4" id="KW-1185">Reference proteome</keyword>
<dbReference type="InterPro" id="IPR023780">
    <property type="entry name" value="Chromo_domain"/>
</dbReference>
<dbReference type="InParanoid" id="A0A0C3NX30"/>
<reference evidence="4" key="2">
    <citation type="submission" date="2015-01" db="EMBL/GenBank/DDBJ databases">
        <title>Evolutionary Origins and Diversification of the Mycorrhizal Mutualists.</title>
        <authorList>
            <consortium name="DOE Joint Genome Institute"/>
            <consortium name="Mycorrhizal Genomics Consortium"/>
            <person name="Kohler A."/>
            <person name="Kuo A."/>
            <person name="Nagy L.G."/>
            <person name="Floudas D."/>
            <person name="Copeland A."/>
            <person name="Barry K.W."/>
            <person name="Cichocki N."/>
            <person name="Veneault-Fourrey C."/>
            <person name="LaButti K."/>
            <person name="Lindquist E.A."/>
            <person name="Lipzen A."/>
            <person name="Lundell T."/>
            <person name="Morin E."/>
            <person name="Murat C."/>
            <person name="Riley R."/>
            <person name="Ohm R."/>
            <person name="Sun H."/>
            <person name="Tunlid A."/>
            <person name="Henrissat B."/>
            <person name="Grigoriev I.V."/>
            <person name="Hibbett D.S."/>
            <person name="Martin F."/>
        </authorList>
    </citation>
    <scope>NUCLEOTIDE SEQUENCE [LARGE SCALE GENOMIC DNA]</scope>
    <source>
        <strain evidence="4">Marx 270</strain>
    </source>
</reference>
<organism evidence="3 4">
    <name type="scientific">Pisolithus tinctorius Marx 270</name>
    <dbReference type="NCBI Taxonomy" id="870435"/>
    <lineage>
        <taxon>Eukaryota</taxon>
        <taxon>Fungi</taxon>
        <taxon>Dikarya</taxon>
        <taxon>Basidiomycota</taxon>
        <taxon>Agaricomycotina</taxon>
        <taxon>Agaricomycetes</taxon>
        <taxon>Agaricomycetidae</taxon>
        <taxon>Boletales</taxon>
        <taxon>Sclerodermatineae</taxon>
        <taxon>Pisolithaceae</taxon>
        <taxon>Pisolithus</taxon>
    </lineage>
</organism>
<evidence type="ECO:0000259" key="2">
    <source>
        <dbReference type="PROSITE" id="PS50013"/>
    </source>
</evidence>
<sequence length="1376" mass="153912">MDALYALEREEAIWHTEYEAQNSDVTCIHGRLSKSATTSPVRIPSHTTASPQTCQQWQDDDGASRMMDKAVRNQRRLSGPLSTPNWNLHGSPSVLSPILLPPAYSTNWWQGHDQYLVKWKGLPREENIWEPHAHLDNEYRVNAKLQDHLSCYNCSLCRGPCVMEKSMRYDVATDKTGKCAVAERARTAGLLHLKDVLTHHLYTEKNAETMATHLLGWVFSSHLSPTYNLPTPEEEEDVEKQMAEEEDMEEQMAEEESDLHKEIEDSAASDPDVLEFQQACFHSDASDTGNLSVVVSCDAGEMGGEDNTQVTSPEGFSHGIDDSRCRSHTEWELSSDAASNASVRFSDGSLFSFHDSVHGSNMECELTVLDVPEGSLYNLDDTDLTSLVTSQQGAQMQLPHSKTSRDMEKKKRRVPYVLVPPLKITSSYNLALANPGVPAAFPFVLSSSEQRACQSDGGARPGYLGEQYLKRVFHIDLQKVPGRFRKWSGHGGKAMLSVRHLALDQNIHAQPASNRVIRDKDLESINCQFLPDYDIIICMNLHDGQICRLGVPLQRLFAHCHGTSSMSHKVRFCKKGEKYKQDQLQFIYRILSRYPNIVATNEELRDLRMRGDQFGPIPHLRNPVGGLACTQCDFATRYINPEATEDVLRKHWAIHAISQQLLPRHGEKYMTSPDKYCPCKVQAFDISASGAYWLPVPSQHPSSKPITTAIPSPQGVGSILATSLLCQSSSAPPTLNPAVIIPFLHQSGAVELAHHISPLAAEQLVSLPGRLELELFALKFAVVHRFQVLSGTISTTSTLLRRLLVVPKSGEKRMVDMFNCPSKNTVIAYALEEARLLCFVMRCIQEGHYKVDERSPWEGSHFVLVLTSDQFEAFSSLKRLLTYHHQAPTASAQDVSLQGAISAALKSLYMPTNSMALFDLALLNAVNVYIVLRAIHPDGGFQEAKVVTTYHAKTQFAIRLFLMHHIKMECQKCAKKAGMTEEEQYREFEGNMHDIISRWGTEEHVSPLQHVRTWIRAMSRVARKAPAKSIIMWDPEFSFINVKNYKIVIEDYKAQVRASLQDLIQLVDLKVLLGVELPASAGNLPLGSEEKWDTVSRGHGLFSVSADELRSGNHPSSLFLAELCKLGMCTRVGEKIIWDSAQLGTWLVDTTKAWSITLTLIHLLSLPGRGTEEVIWQHANSPSSPRHLFLSTELQTLVTQSNYNKTTAITGVHKHILRVIPYELACVITKLLRVVRPVEAFAIQSQSTPEQQERVAELYSTHMFVSFGQLWTSKMLSSSLKEWFSSRLGVPLGLNLHRHFAQAMQRKYLLYGAGKNVLGDHATELLGHGKGVAELNYARQGSDLNMSVSDREKSELIGRDWIALHGISTSPPSQGM</sequence>